<evidence type="ECO:0000313" key="2">
    <source>
        <dbReference type="EnsemblMetazoa" id="XP_001952132.2"/>
    </source>
</evidence>
<dbReference type="EnsemblMetazoa" id="XM_001952097.5">
    <property type="protein sequence ID" value="XP_001952132.2"/>
    <property type="gene ID" value="LOC100160128"/>
</dbReference>
<protein>
    <recommendedName>
        <fullName evidence="1">PSMD12/CSN4-like N-terminal domain-containing protein</fullName>
    </recommendedName>
</protein>
<organism evidence="2 3">
    <name type="scientific">Acyrthosiphon pisum</name>
    <name type="common">Pea aphid</name>
    <dbReference type="NCBI Taxonomy" id="7029"/>
    <lineage>
        <taxon>Eukaryota</taxon>
        <taxon>Metazoa</taxon>
        <taxon>Ecdysozoa</taxon>
        <taxon>Arthropoda</taxon>
        <taxon>Hexapoda</taxon>
        <taxon>Insecta</taxon>
        <taxon>Pterygota</taxon>
        <taxon>Neoptera</taxon>
        <taxon>Paraneoptera</taxon>
        <taxon>Hemiptera</taxon>
        <taxon>Sternorrhyncha</taxon>
        <taxon>Aphidomorpha</taxon>
        <taxon>Aphidoidea</taxon>
        <taxon>Aphididae</taxon>
        <taxon>Macrosiphini</taxon>
        <taxon>Acyrthosiphon</taxon>
    </lineage>
</organism>
<name>A0A8R2AEM7_ACYPI</name>
<dbReference type="InterPro" id="IPR054559">
    <property type="entry name" value="PSMD12-CSN4-like_N"/>
</dbReference>
<dbReference type="KEGG" id="api:100160128"/>
<feature type="domain" description="PSMD12/CSN4-like N-terminal" evidence="1">
    <location>
        <begin position="44"/>
        <end position="130"/>
    </location>
</feature>
<reference evidence="3" key="1">
    <citation type="submission" date="2010-06" db="EMBL/GenBank/DDBJ databases">
        <authorList>
            <person name="Jiang H."/>
            <person name="Abraham K."/>
            <person name="Ali S."/>
            <person name="Alsbrooks S.L."/>
            <person name="Anim B.N."/>
            <person name="Anosike U.S."/>
            <person name="Attaway T."/>
            <person name="Bandaranaike D.P."/>
            <person name="Battles P.K."/>
            <person name="Bell S.N."/>
            <person name="Bell A.V."/>
            <person name="Beltran B."/>
            <person name="Bickham C."/>
            <person name="Bustamante Y."/>
            <person name="Caleb T."/>
            <person name="Canada A."/>
            <person name="Cardenas V."/>
            <person name="Carter K."/>
            <person name="Chacko J."/>
            <person name="Chandrabose M.N."/>
            <person name="Chavez D."/>
            <person name="Chavez A."/>
            <person name="Chen L."/>
            <person name="Chu H.-S."/>
            <person name="Claassen K.J."/>
            <person name="Cockrell R."/>
            <person name="Collins M."/>
            <person name="Cooper J.A."/>
            <person name="Cree A."/>
            <person name="Curry S.M."/>
            <person name="Da Y."/>
            <person name="Dao M.D."/>
            <person name="Das B."/>
            <person name="Davila M.-L."/>
            <person name="Davy-Carroll L."/>
            <person name="Denson S."/>
            <person name="Dinh H."/>
            <person name="Ebong V.E."/>
            <person name="Edwards J.R."/>
            <person name="Egan A."/>
            <person name="El-Daye J."/>
            <person name="Escobedo L."/>
            <person name="Fernandez S."/>
            <person name="Fernando P.R."/>
            <person name="Flagg N."/>
            <person name="Forbes L.D."/>
            <person name="Fowler R.G."/>
            <person name="Fu Q."/>
            <person name="Gabisi R.A."/>
            <person name="Ganer J."/>
            <person name="Garbino Pronczuk A."/>
            <person name="Garcia R.M."/>
            <person name="Garner T."/>
            <person name="Garrett T.E."/>
            <person name="Gonzalez D.A."/>
            <person name="Hamid H."/>
            <person name="Hawkins E.S."/>
            <person name="Hirani K."/>
            <person name="Hogues M.E."/>
            <person name="Hollins B."/>
            <person name="Hsiao C.-H."/>
            <person name="Jabil R."/>
            <person name="James M.L."/>
            <person name="Jhangiani S.N."/>
            <person name="Johnson B."/>
            <person name="Johnson Q."/>
            <person name="Joshi V."/>
            <person name="Kalu J.B."/>
            <person name="Kam C."/>
            <person name="Kashfia A."/>
            <person name="Keebler J."/>
            <person name="Kisamo H."/>
            <person name="Kovar C.L."/>
            <person name="Lago L.A."/>
            <person name="Lai C.-Y."/>
            <person name="Laidlaw J."/>
            <person name="Lara F."/>
            <person name="Le T.-K."/>
            <person name="Lee S.L."/>
            <person name="Legall F.H."/>
            <person name="Lemon S.J."/>
            <person name="Lewis L.R."/>
            <person name="Li B."/>
            <person name="Liu Y."/>
            <person name="Liu Y.-S."/>
            <person name="Lopez J."/>
            <person name="Lozado R.J."/>
            <person name="Lu J."/>
            <person name="Madu R.C."/>
            <person name="Maheshwari M."/>
            <person name="Maheshwari R."/>
            <person name="Malloy K."/>
            <person name="Martinez E."/>
            <person name="Mathew T."/>
            <person name="Mercado I.C."/>
            <person name="Mercado C."/>
            <person name="Meyer B."/>
            <person name="Montgomery K."/>
            <person name="Morgan M.B."/>
            <person name="Munidasa M."/>
            <person name="Nazareth L.V."/>
            <person name="Nelson J."/>
            <person name="Ng B.M."/>
            <person name="Nguyen N.B."/>
            <person name="Nguyen P.Q."/>
            <person name="Nguyen T."/>
            <person name="Obregon M."/>
            <person name="Okwuonu G.O."/>
            <person name="Onwere C.G."/>
            <person name="Orozco G."/>
            <person name="Parra A."/>
            <person name="Patel S."/>
            <person name="Patil S."/>
            <person name="Perez A."/>
            <person name="Perez Y."/>
            <person name="Pham C."/>
            <person name="Primus E.L."/>
            <person name="Pu L.-L."/>
            <person name="Puazo M."/>
            <person name="Qin X."/>
            <person name="Quiroz J.B."/>
            <person name="Reese J."/>
            <person name="Richards S."/>
            <person name="Rives C.M."/>
            <person name="Robberts R."/>
            <person name="Ruiz S.J."/>
            <person name="Ruiz M.J."/>
            <person name="Santibanez J."/>
            <person name="Schneider B.W."/>
            <person name="Sisson I."/>
            <person name="Smith M."/>
            <person name="Sodergren E."/>
            <person name="Song X.-Z."/>
            <person name="Song B.B."/>
            <person name="Summersgill H."/>
            <person name="Thelus R."/>
            <person name="Thornton R.D."/>
            <person name="Trejos Z.Y."/>
            <person name="Usmani K."/>
            <person name="Vattathil S."/>
            <person name="Villasana D."/>
            <person name="Walker D.L."/>
            <person name="Wang S."/>
            <person name="Wang K."/>
            <person name="White C.S."/>
            <person name="Williams A.C."/>
            <person name="Williamson J."/>
            <person name="Wilson K."/>
            <person name="Woghiren I.O."/>
            <person name="Woodworth J.R."/>
            <person name="Worley K.C."/>
            <person name="Wright R.A."/>
            <person name="Wu W."/>
            <person name="Young L."/>
            <person name="Zhang L."/>
            <person name="Zhang J."/>
            <person name="Zhu Y."/>
            <person name="Muzny D.M."/>
            <person name="Weinstock G."/>
            <person name="Gibbs R.A."/>
        </authorList>
    </citation>
    <scope>NUCLEOTIDE SEQUENCE [LARGE SCALE GENOMIC DNA]</scope>
    <source>
        <strain evidence="3">LSR1</strain>
    </source>
</reference>
<dbReference type="OrthoDB" id="2266637at2759"/>
<dbReference type="GO" id="GO:0008541">
    <property type="term" value="C:proteasome regulatory particle, lid subcomplex"/>
    <property type="evidence" value="ECO:0007669"/>
    <property type="project" value="TreeGrafter"/>
</dbReference>
<dbReference type="PANTHER" id="PTHR10855:SF1">
    <property type="entry name" value="26S PROTEASOME NON-ATPASE REGULATORY SUBUNIT 12"/>
    <property type="match status" value="1"/>
</dbReference>
<reference evidence="2" key="2">
    <citation type="submission" date="2022-06" db="UniProtKB">
        <authorList>
            <consortium name="EnsemblMetazoa"/>
        </authorList>
    </citation>
    <scope>IDENTIFICATION</scope>
</reference>
<sequence length="130" mass="14585">MVDNLEPLNTDGGRTVKIDVRYSAMCDEKIAVSESLAANSKLPEALDTLLMLEKQTRNGSDIASTSRLLVAIVKLCFQAKEWALLNEHIFLLKNRKSQLELAVGTMVRECYTFIDQMPDKITKLSLLNLL</sequence>
<dbReference type="AlphaFoldDB" id="A0A8R2AEM7"/>
<dbReference type="Proteomes" id="UP000007819">
    <property type="component" value="Chromosome X"/>
</dbReference>
<dbReference type="GeneID" id="100160128"/>
<keyword evidence="3" id="KW-1185">Reference proteome</keyword>
<dbReference type="PANTHER" id="PTHR10855">
    <property type="entry name" value="26S PROTEASOME NON-ATPASE REGULATORY SUBUNIT 12/COP9 SIGNALOSOME COMPLEX SUBUNIT 4"/>
    <property type="match status" value="1"/>
</dbReference>
<dbReference type="Pfam" id="PF22241">
    <property type="entry name" value="PSMD12-CSN4_N"/>
    <property type="match status" value="1"/>
</dbReference>
<evidence type="ECO:0000259" key="1">
    <source>
        <dbReference type="Pfam" id="PF22241"/>
    </source>
</evidence>
<accession>A0A8R2AEM7</accession>
<dbReference type="RefSeq" id="XP_001952132.2">
    <property type="nucleotide sequence ID" value="XM_001952097.4"/>
</dbReference>
<dbReference type="GO" id="GO:0005737">
    <property type="term" value="C:cytoplasm"/>
    <property type="evidence" value="ECO:0007669"/>
    <property type="project" value="TreeGrafter"/>
</dbReference>
<evidence type="ECO:0000313" key="3">
    <source>
        <dbReference type="Proteomes" id="UP000007819"/>
    </source>
</evidence>
<proteinExistence type="predicted"/>
<dbReference type="InterPro" id="IPR040134">
    <property type="entry name" value="PSMD12/CSN4"/>
</dbReference>